<sequence>MACRDNHGRCHDTNGHGHEYSATVGLLHSLDEKAPFTVPSSSTFGASCKSSSNTPLVWCFQSQLLRPQSAQPTKSERICDKPRKAYKNSPPQPDEADGTADSPQSDKTTICNSSTLCSLISDLEEDSIVTEVSSVSMRPSDWSSSSQPTTKLGQSHQPPENFKATILQSTLNLMKYRLNYPLLLAKSRHLTGNQALSNCEQSLGSFAEDVLRKRADRQPPNAVAKPSALDAALWYIKHQWKCRYYTLLDAVDLLYKDYQLLHHVSADQNQRSHHVTFPQRLLSSYSVDNIAVGNDRSTQIGVLAGADPVTHLANRIAEHTVCPQAHVWPHRFNASVCFILDVIAQCRLLRVQSDKMTAFRDRAFRLTTEAREQRDRLRKYMAEQRTAIAEVAKALTEVRERITRMQRGPPVEIRRKQSLSQEELNVMEIQEQIAHQRSQLSVLETILREEEAKRRYMHNRLQEITGNIRVLCRVRPHSPSRKHPIDYLKVTSNDKLLLCPNDIPEVLLGRASTILKSLKSTTNPDGFKCFIFDRVFGPDAQQQAVYKEVDDSIISCVDGFNVCIMAYGQTGSGKTHTMVGSAQDPGVNRRAIQRLLQLCKSRKHWTYQLSMSMLEVYQEEVFDLLVGGAVDKTSGGDCVISDCKSARSVDLSTNSRQLSPTGFMTTTSGNSFAQPRPSQQRRLSMVRLLSTREDELVLQNLTEKIIGSEEDMLQLLALGERRRSTGATRLNTNSSRSHVLLLLRVTGEHTVNKTQSRGTLILADLAGSENVSKSGSVGRRFQEATCINKSLSCLARVFDSLRKRLKPAYRETKLTYLLKPTLGGDAKCLVLVNVRSEPENLDETLRAIQFGHGALQVAPWKSSNFGAPQNVGVRCSRKPRCPSHVGGGSKACVRRHTKTSVL</sequence>
<dbReference type="InterPro" id="IPR001752">
    <property type="entry name" value="Kinesin_motor_dom"/>
</dbReference>
<keyword evidence="3 5" id="KW-0067">ATP-binding</keyword>
<reference evidence="8 9" key="1">
    <citation type="journal article" date="2013" name="Nature">
        <title>The genomes of four tapeworm species reveal adaptations to parasitism.</title>
        <authorList>
            <person name="Tsai I.J."/>
            <person name="Zarowiecki M."/>
            <person name="Holroyd N."/>
            <person name="Garciarrubio A."/>
            <person name="Sanchez-Flores A."/>
            <person name="Brooks K.L."/>
            <person name="Tracey A."/>
            <person name="Bobes R.J."/>
            <person name="Fragoso G."/>
            <person name="Sciutto E."/>
            <person name="Aslett M."/>
            <person name="Beasley H."/>
            <person name="Bennett H.M."/>
            <person name="Cai J."/>
            <person name="Camicia F."/>
            <person name="Clark R."/>
            <person name="Cucher M."/>
            <person name="De Silva N."/>
            <person name="Day T.A."/>
            <person name="Deplazes P."/>
            <person name="Estrada K."/>
            <person name="Fernandez C."/>
            <person name="Holland P.W."/>
            <person name="Hou J."/>
            <person name="Hu S."/>
            <person name="Huckvale T."/>
            <person name="Hung S.S."/>
            <person name="Kamenetzky L."/>
            <person name="Keane J.A."/>
            <person name="Kiss F."/>
            <person name="Koziol U."/>
            <person name="Lambert O."/>
            <person name="Liu K."/>
            <person name="Luo X."/>
            <person name="Luo Y."/>
            <person name="Macchiaroli N."/>
            <person name="Nichol S."/>
            <person name="Paps J."/>
            <person name="Parkinson J."/>
            <person name="Pouchkina-Stantcheva N."/>
            <person name="Riddiford N."/>
            <person name="Rosenzvit M."/>
            <person name="Salinas G."/>
            <person name="Wasmuth J.D."/>
            <person name="Zamanian M."/>
            <person name="Zheng Y."/>
            <person name="Cai X."/>
            <person name="Soberon X."/>
            <person name="Olson P.D."/>
            <person name="Laclette J.P."/>
            <person name="Brehm K."/>
            <person name="Berriman M."/>
            <person name="Garciarrubio A."/>
            <person name="Bobes R.J."/>
            <person name="Fragoso G."/>
            <person name="Sanchez-Flores A."/>
            <person name="Estrada K."/>
            <person name="Cevallos M.A."/>
            <person name="Morett E."/>
            <person name="Gonzalez V."/>
            <person name="Portillo T."/>
            <person name="Ochoa-Leyva A."/>
            <person name="Jose M.V."/>
            <person name="Sciutto E."/>
            <person name="Landa A."/>
            <person name="Jimenez L."/>
            <person name="Valdes V."/>
            <person name="Carrero J.C."/>
            <person name="Larralde C."/>
            <person name="Morales-Montor J."/>
            <person name="Limon-Lason J."/>
            <person name="Soberon X."/>
            <person name="Laclette J.P."/>
        </authorList>
    </citation>
    <scope>NUCLEOTIDE SEQUENCE [LARGE SCALE GENOMIC DNA]</scope>
</reference>
<dbReference type="SUPFAM" id="SSF52540">
    <property type="entry name" value="P-loop containing nucleoside triphosphate hydrolases"/>
    <property type="match status" value="1"/>
</dbReference>
<evidence type="ECO:0000313" key="10">
    <source>
        <dbReference type="WBParaSite" id="EgrG_000585100"/>
    </source>
</evidence>
<comment type="similarity">
    <text evidence="5">Belongs to the TRAFAC class myosin-kinesin ATPase superfamily. Kinesin family.</text>
</comment>
<dbReference type="GO" id="GO:0015630">
    <property type="term" value="C:microtubule cytoskeleton"/>
    <property type="evidence" value="ECO:0007669"/>
    <property type="project" value="TreeGrafter"/>
</dbReference>
<dbReference type="PANTHER" id="PTHR47972">
    <property type="entry name" value="KINESIN-LIKE PROTEIN KLP-3"/>
    <property type="match status" value="1"/>
</dbReference>
<dbReference type="InterPro" id="IPR027417">
    <property type="entry name" value="P-loop_NTPase"/>
</dbReference>
<dbReference type="EMBL" id="LK028578">
    <property type="protein sequence ID" value="CDS18105.1"/>
    <property type="molecule type" value="Genomic_DNA"/>
</dbReference>
<dbReference type="PANTHER" id="PTHR47972:SF28">
    <property type="entry name" value="KINESIN-LIKE PROTEIN KLP-3"/>
    <property type="match status" value="1"/>
</dbReference>
<feature type="region of interest" description="Disordered" evidence="6">
    <location>
        <begin position="131"/>
        <end position="159"/>
    </location>
</feature>
<evidence type="ECO:0000313" key="8">
    <source>
        <dbReference type="EMBL" id="CDS18105.1"/>
    </source>
</evidence>
<dbReference type="OrthoDB" id="3176171at2759"/>
<name>A0A068WEC3_ECHGR</name>
<feature type="domain" description="Kinesin motor" evidence="7">
    <location>
        <begin position="467"/>
        <end position="857"/>
    </location>
</feature>
<evidence type="ECO:0000256" key="6">
    <source>
        <dbReference type="SAM" id="MobiDB-lite"/>
    </source>
</evidence>
<dbReference type="InterPro" id="IPR027640">
    <property type="entry name" value="Kinesin-like_fam"/>
</dbReference>
<evidence type="ECO:0000256" key="1">
    <source>
        <dbReference type="ARBA" id="ARBA00004245"/>
    </source>
</evidence>
<evidence type="ECO:0000256" key="5">
    <source>
        <dbReference type="PROSITE-ProRule" id="PRU00283"/>
    </source>
</evidence>
<keyword evidence="4" id="KW-0963">Cytoplasm</keyword>
<evidence type="ECO:0000256" key="2">
    <source>
        <dbReference type="ARBA" id="ARBA00022741"/>
    </source>
</evidence>
<evidence type="ECO:0000259" key="7">
    <source>
        <dbReference type="PROSITE" id="PS50067"/>
    </source>
</evidence>
<evidence type="ECO:0000313" key="9">
    <source>
        <dbReference type="Proteomes" id="UP000492820"/>
    </source>
</evidence>
<keyword evidence="4" id="KW-0206">Cytoskeleton</keyword>
<feature type="compositionally biased region" description="Basic and acidic residues" evidence="6">
    <location>
        <begin position="74"/>
        <end position="83"/>
    </location>
</feature>
<keyword evidence="2 5" id="KW-0547">Nucleotide-binding</keyword>
<organism evidence="8">
    <name type="scientific">Echinococcus granulosus</name>
    <name type="common">Hydatid tapeworm</name>
    <dbReference type="NCBI Taxonomy" id="6210"/>
    <lineage>
        <taxon>Eukaryota</taxon>
        <taxon>Metazoa</taxon>
        <taxon>Spiralia</taxon>
        <taxon>Lophotrochozoa</taxon>
        <taxon>Platyhelminthes</taxon>
        <taxon>Cestoda</taxon>
        <taxon>Eucestoda</taxon>
        <taxon>Cyclophyllidea</taxon>
        <taxon>Taeniidae</taxon>
        <taxon>Echinococcus</taxon>
        <taxon>Echinococcus granulosus group</taxon>
    </lineage>
</organism>
<evidence type="ECO:0000256" key="4">
    <source>
        <dbReference type="ARBA" id="ARBA00023212"/>
    </source>
</evidence>
<feature type="binding site" evidence="5">
    <location>
        <begin position="568"/>
        <end position="575"/>
    </location>
    <ligand>
        <name>ATP</name>
        <dbReference type="ChEBI" id="CHEBI:30616"/>
    </ligand>
</feature>
<dbReference type="Gene3D" id="3.40.850.10">
    <property type="entry name" value="Kinesin motor domain"/>
    <property type="match status" value="1"/>
</dbReference>
<protein>
    <submittedName>
        <fullName evidence="8 10">Kinesin protein KIFC3</fullName>
    </submittedName>
</protein>
<dbReference type="GO" id="GO:0007018">
    <property type="term" value="P:microtubule-based movement"/>
    <property type="evidence" value="ECO:0007669"/>
    <property type="project" value="InterPro"/>
</dbReference>
<dbReference type="AlphaFoldDB" id="A0A068WEC3"/>
<comment type="subcellular location">
    <subcellularLocation>
        <location evidence="1">Cytoplasm</location>
        <location evidence="1">Cytoskeleton</location>
    </subcellularLocation>
</comment>
<dbReference type="InterPro" id="IPR036961">
    <property type="entry name" value="Kinesin_motor_dom_sf"/>
</dbReference>
<dbReference type="PRINTS" id="PR00380">
    <property type="entry name" value="KINESINHEAVY"/>
</dbReference>
<dbReference type="GO" id="GO:0005524">
    <property type="term" value="F:ATP binding"/>
    <property type="evidence" value="ECO:0007669"/>
    <property type="project" value="UniProtKB-UniRule"/>
</dbReference>
<reference evidence="10" key="3">
    <citation type="submission" date="2020-10" db="UniProtKB">
        <authorList>
            <consortium name="WormBaseParasite"/>
        </authorList>
    </citation>
    <scope>IDENTIFICATION</scope>
</reference>
<dbReference type="Pfam" id="PF00225">
    <property type="entry name" value="Kinesin"/>
    <property type="match status" value="1"/>
</dbReference>
<dbReference type="Proteomes" id="UP000492820">
    <property type="component" value="Unassembled WGS sequence"/>
</dbReference>
<feature type="region of interest" description="Disordered" evidence="6">
    <location>
        <begin position="70"/>
        <end position="107"/>
    </location>
</feature>
<gene>
    <name evidence="10" type="primary">EGR_09091</name>
    <name evidence="8" type="ORF">EgrG_000585100</name>
</gene>
<dbReference type="SMART" id="SM00129">
    <property type="entry name" value="KISc"/>
    <property type="match status" value="1"/>
</dbReference>
<dbReference type="WBParaSite" id="EgrG_000585100">
    <property type="protein sequence ID" value="EgrG_000585100"/>
    <property type="gene ID" value="EgrG_000585100"/>
</dbReference>
<feature type="region of interest" description="Disordered" evidence="6">
    <location>
        <begin position="654"/>
        <end position="676"/>
    </location>
</feature>
<accession>A0A068WEC3</accession>
<proteinExistence type="inferred from homology"/>
<feature type="compositionally biased region" description="Polar residues" evidence="6">
    <location>
        <begin position="131"/>
        <end position="158"/>
    </location>
</feature>
<dbReference type="GO" id="GO:0003777">
    <property type="term" value="F:microtubule motor activity"/>
    <property type="evidence" value="ECO:0007669"/>
    <property type="project" value="InterPro"/>
</dbReference>
<keyword evidence="5" id="KW-0505">Motor protein</keyword>
<dbReference type="GO" id="GO:0008017">
    <property type="term" value="F:microtubule binding"/>
    <property type="evidence" value="ECO:0007669"/>
    <property type="project" value="InterPro"/>
</dbReference>
<dbReference type="PROSITE" id="PS50067">
    <property type="entry name" value="KINESIN_MOTOR_2"/>
    <property type="match status" value="1"/>
</dbReference>
<evidence type="ECO:0000256" key="3">
    <source>
        <dbReference type="ARBA" id="ARBA00022840"/>
    </source>
</evidence>
<reference evidence="8" key="2">
    <citation type="submission" date="2014-06" db="EMBL/GenBank/DDBJ databases">
        <authorList>
            <person name="Aslett M."/>
        </authorList>
    </citation>
    <scope>NUCLEOTIDE SEQUENCE</scope>
</reference>